<keyword evidence="2" id="KW-0067">ATP-binding</keyword>
<keyword evidence="1" id="KW-0547">Nucleotide-binding</keyword>
<keyword evidence="4" id="KW-1185">Reference proteome</keyword>
<dbReference type="RefSeq" id="XP_066657144.1">
    <property type="nucleotide sequence ID" value="XM_066803591.1"/>
</dbReference>
<organism evidence="3 4">
    <name type="scientific">Phyllosticta citribraziliensis</name>
    <dbReference type="NCBI Taxonomy" id="989973"/>
    <lineage>
        <taxon>Eukaryota</taxon>
        <taxon>Fungi</taxon>
        <taxon>Dikarya</taxon>
        <taxon>Ascomycota</taxon>
        <taxon>Pezizomycotina</taxon>
        <taxon>Dothideomycetes</taxon>
        <taxon>Dothideomycetes incertae sedis</taxon>
        <taxon>Botryosphaeriales</taxon>
        <taxon>Phyllostictaceae</taxon>
        <taxon>Phyllosticta</taxon>
    </lineage>
</organism>
<dbReference type="CDD" id="cd10170">
    <property type="entry name" value="ASKHA_NBD_HSP70"/>
    <property type="match status" value="1"/>
</dbReference>
<dbReference type="GeneID" id="92036497"/>
<dbReference type="Gene3D" id="3.30.420.40">
    <property type="match status" value="2"/>
</dbReference>
<dbReference type="SUPFAM" id="SSF53067">
    <property type="entry name" value="Actin-like ATPase domain"/>
    <property type="match status" value="2"/>
</dbReference>
<accession>A0ABR1LXF5</accession>
<dbReference type="PANTHER" id="PTHR14187">
    <property type="entry name" value="ALPHA KINASE/ELONGATION FACTOR 2 KINASE"/>
    <property type="match status" value="1"/>
</dbReference>
<evidence type="ECO:0000256" key="1">
    <source>
        <dbReference type="ARBA" id="ARBA00022741"/>
    </source>
</evidence>
<protein>
    <submittedName>
        <fullName evidence="3">Hsp70-like protein</fullName>
    </submittedName>
</protein>
<reference evidence="3 4" key="1">
    <citation type="submission" date="2024-04" db="EMBL/GenBank/DDBJ databases">
        <title>Phyllosticta paracitricarpa is synonymous to the EU quarantine fungus P. citricarpa based on phylogenomic analyses.</title>
        <authorList>
            <consortium name="Lawrence Berkeley National Laboratory"/>
            <person name="Van ingen-buijs V.A."/>
            <person name="Van westerhoven A.C."/>
            <person name="Haridas S."/>
            <person name="Skiadas P."/>
            <person name="Martin F."/>
            <person name="Groenewald J.Z."/>
            <person name="Crous P.W."/>
            <person name="Seidl M.F."/>
        </authorList>
    </citation>
    <scope>NUCLEOTIDE SEQUENCE [LARGE SCALE GENOMIC DNA]</scope>
    <source>
        <strain evidence="3 4">CPC 17464</strain>
    </source>
</reference>
<evidence type="ECO:0000313" key="4">
    <source>
        <dbReference type="Proteomes" id="UP001360953"/>
    </source>
</evidence>
<dbReference type="InterPro" id="IPR043129">
    <property type="entry name" value="ATPase_NBD"/>
</dbReference>
<evidence type="ECO:0000313" key="3">
    <source>
        <dbReference type="EMBL" id="KAK7539873.1"/>
    </source>
</evidence>
<gene>
    <name evidence="3" type="ORF">J3D65DRAFT_675968</name>
</gene>
<dbReference type="EMBL" id="JBBPEH010000004">
    <property type="protein sequence ID" value="KAK7539873.1"/>
    <property type="molecule type" value="Genomic_DNA"/>
</dbReference>
<dbReference type="Proteomes" id="UP001360953">
    <property type="component" value="Unassembled WGS sequence"/>
</dbReference>
<comment type="caution">
    <text evidence="3">The sequence shown here is derived from an EMBL/GenBank/DDBJ whole genome shotgun (WGS) entry which is preliminary data.</text>
</comment>
<dbReference type="PANTHER" id="PTHR14187:SF81">
    <property type="entry name" value="HSP70 FAMILY PROTEIN (AFU_ORTHOLOGUE AFUA_4G14040)"/>
    <property type="match status" value="1"/>
</dbReference>
<dbReference type="PRINTS" id="PR00301">
    <property type="entry name" value="HEATSHOCK70"/>
</dbReference>
<dbReference type="Pfam" id="PF00012">
    <property type="entry name" value="HSP70"/>
    <property type="match status" value="1"/>
</dbReference>
<dbReference type="Gene3D" id="3.90.640.10">
    <property type="entry name" value="Actin, Chain A, domain 4"/>
    <property type="match status" value="1"/>
</dbReference>
<sequence length="590" mass="67195">MMDTDHKIVLGLDFGTTYTGVAYGSTAGDVQDLEIITSWPDSSGASYKTPTRIAYHDENIDEDDGEDKWGFQVNSRLNSYTWFKLLLNTELDPNKYDDKPHESKSQGILRLPEDHSAQDVCRDYLKLVWEFIKDVLEQRFTDDSLNLPIEVWMTVPAIWNDAAKDQTRAAAKAAGFASGPKDCIKLITEPEAAAVAILHPTLRGAAVDPIRKGEAFVVCDCGGGTVDLTTYRVESCSPNFKFKEICGGEGARCVSTFVDRNFDAWMAKRFKGNYTKLGAKSRGPGSKMMESFEKAKLKFGPKLMDQETERVKVENVDMNVQGSEFYDREDHTVLFPWAVMKTFFDPVIDRVLELLESQVRKSKRRGCDVERVMLAGGFGDSPYLKHRLKIWCRSQKREIKLLCPPKCQAAIMAGAVIRGLIGLKPIIRIARCHYGFSWSEPFREGIDLDKDAWYDQETGAKMAYHRMKWIVKKGQQLKNNFSMKQEIERQILPGEVRSKDRLQFFSCSAEARPDFEYSENVKLVGQVKISFTEEDWENARPVISEKKERIWYLGYDVLINVNADEGILVVNVCNEKRQMGNAEIEFIQEE</sequence>
<proteinExistence type="predicted"/>
<evidence type="ECO:0000256" key="2">
    <source>
        <dbReference type="ARBA" id="ARBA00022840"/>
    </source>
</evidence>
<name>A0ABR1LXF5_9PEZI</name>
<dbReference type="InterPro" id="IPR013126">
    <property type="entry name" value="Hsp_70_fam"/>
</dbReference>